<reference evidence="3 4" key="1">
    <citation type="submission" date="2023-11" db="EMBL/GenBank/DDBJ databases">
        <title>Draft genome sequence of a psychrophilic Clostridium strain from permafrost water brine.</title>
        <authorList>
            <person name="Shcherbakova V.A."/>
            <person name="Trubitsyn V.E."/>
            <person name="Zakharyuk A.G."/>
        </authorList>
    </citation>
    <scope>NUCLEOTIDE SEQUENCE [LARGE SCALE GENOMIC DNA]</scope>
    <source>
        <strain evidence="3 4">14F</strain>
    </source>
</reference>
<dbReference type="EMBL" id="JAZHFS010000028">
    <property type="protein sequence ID" value="MEF2114726.1"/>
    <property type="molecule type" value="Genomic_DNA"/>
</dbReference>
<keyword evidence="4" id="KW-1185">Reference proteome</keyword>
<comment type="similarity">
    <text evidence="2">Belongs to the DegT/DnrJ/EryC1 family.</text>
</comment>
<evidence type="ECO:0000313" key="4">
    <source>
        <dbReference type="Proteomes" id="UP001498469"/>
    </source>
</evidence>
<dbReference type="PANTHER" id="PTHR30244:SF36">
    <property type="entry name" value="3-OXO-GLUCOSE-6-PHOSPHATE:GLUTAMATE AMINOTRANSFERASE"/>
    <property type="match status" value="1"/>
</dbReference>
<keyword evidence="3" id="KW-0032">Aminotransferase</keyword>
<accession>A0ABU7UUV2</accession>
<gene>
    <name evidence="3" type="ORF">SJI18_20780</name>
</gene>
<comment type="caution">
    <text evidence="3">The sequence shown here is derived from an EMBL/GenBank/DDBJ whole genome shotgun (WGS) entry which is preliminary data.</text>
</comment>
<organism evidence="3 4">
    <name type="scientific">Clostridium frigoriphilum</name>
    <dbReference type="NCBI Taxonomy" id="443253"/>
    <lineage>
        <taxon>Bacteria</taxon>
        <taxon>Bacillati</taxon>
        <taxon>Bacillota</taxon>
        <taxon>Clostridia</taxon>
        <taxon>Eubacteriales</taxon>
        <taxon>Clostridiaceae</taxon>
        <taxon>Clostridium</taxon>
    </lineage>
</organism>
<evidence type="ECO:0000256" key="1">
    <source>
        <dbReference type="ARBA" id="ARBA00022898"/>
    </source>
</evidence>
<evidence type="ECO:0000313" key="3">
    <source>
        <dbReference type="EMBL" id="MEF2114726.1"/>
    </source>
</evidence>
<dbReference type="EC" id="2.6.1.-" evidence="3"/>
<dbReference type="RefSeq" id="WP_216254057.1">
    <property type="nucleotide sequence ID" value="NZ_JAZHFS010000028.1"/>
</dbReference>
<keyword evidence="3" id="KW-0808">Transferase</keyword>
<dbReference type="Pfam" id="PF01041">
    <property type="entry name" value="DegT_DnrJ_EryC1"/>
    <property type="match status" value="1"/>
</dbReference>
<proteinExistence type="inferred from homology"/>
<protein>
    <submittedName>
        <fullName evidence="3">DegT/DnrJ/EryC1/StrS family aminotransferase</fullName>
        <ecNumber evidence="3">2.6.1.-</ecNumber>
    </submittedName>
</protein>
<evidence type="ECO:0000256" key="2">
    <source>
        <dbReference type="RuleBase" id="RU004508"/>
    </source>
</evidence>
<name>A0ABU7UUV2_9CLOT</name>
<dbReference type="CDD" id="cd00616">
    <property type="entry name" value="AHBA_syn"/>
    <property type="match status" value="1"/>
</dbReference>
<dbReference type="InterPro" id="IPR000653">
    <property type="entry name" value="DegT/StrS_aminotransferase"/>
</dbReference>
<sequence length="364" mass="41678">MDVPFINFEPMHSEIRDKIIEAFKRVYDRNWFILGQSVDDFEKDFSKYCNTEYCISCGCGLDALCLILRGYDIGVGDEVIVPSNTYIATALAVSSVGAKVVLVEPNIKTFNIDVNKIEEAITKRTKAIIAVHLYGRPIDAYKVRILCEKYNLKFIEDAAQAHGAMHKGEKIGSIGDAAGFSFYPGKNLGALGDGGAILTNDIILAQKVRALRNYGSDIKYHNEYRGVNSRLDEIQAEFLIVKLRYLYKWNNDRQRIARLYIERINNSKLILPDINLVKDSVWHIFPVRTEYRNELQQYLKEKGIGTLIHYPIPIHLQNAYKELGYKLGDFPISEEISRTVLSLPMWYGMSEEEINYVIDVLNQW</sequence>
<dbReference type="PANTHER" id="PTHR30244">
    <property type="entry name" value="TRANSAMINASE"/>
    <property type="match status" value="1"/>
</dbReference>
<dbReference type="Proteomes" id="UP001498469">
    <property type="component" value="Unassembled WGS sequence"/>
</dbReference>
<keyword evidence="1 2" id="KW-0663">Pyridoxal phosphate</keyword>
<dbReference type="PIRSF" id="PIRSF000390">
    <property type="entry name" value="PLP_StrS"/>
    <property type="match status" value="1"/>
</dbReference>
<dbReference type="GO" id="GO:0008483">
    <property type="term" value="F:transaminase activity"/>
    <property type="evidence" value="ECO:0007669"/>
    <property type="project" value="UniProtKB-KW"/>
</dbReference>